<comment type="miscellaneous">
    <text evidence="3">The reaction proceeds via a thioester-linked acyl-enzyme intermediate.</text>
</comment>
<dbReference type="SUPFAM" id="SSF55681">
    <property type="entry name" value="Class II aaRS and biotin synthetases"/>
    <property type="match status" value="1"/>
</dbReference>
<evidence type="ECO:0000313" key="6">
    <source>
        <dbReference type="Proteomes" id="UP000075430"/>
    </source>
</evidence>
<dbReference type="AlphaFoldDB" id="A0A150F6G3"/>
<feature type="site" description="Lowers pKa of active site Cys" evidence="3">
    <location>
        <position position="162"/>
    </location>
</feature>
<keyword evidence="6" id="KW-1185">Reference proteome</keyword>
<dbReference type="GO" id="GO:0009107">
    <property type="term" value="P:lipoate biosynthetic process"/>
    <property type="evidence" value="ECO:0007669"/>
    <property type="project" value="UniProtKB-UniRule"/>
</dbReference>
<dbReference type="CDD" id="cd16443">
    <property type="entry name" value="LplA"/>
    <property type="match status" value="1"/>
</dbReference>
<dbReference type="RefSeq" id="WP_061522483.1">
    <property type="nucleotide sequence ID" value="NZ_JAJJBV010000015.1"/>
</dbReference>
<accession>A0A150F6G3</accession>
<dbReference type="InterPro" id="IPR050664">
    <property type="entry name" value="Octanoyltrans_LipM/LipL"/>
</dbReference>
<dbReference type="PROSITE" id="PS51733">
    <property type="entry name" value="BPL_LPL_CATALYTIC"/>
    <property type="match status" value="1"/>
</dbReference>
<dbReference type="HAMAP" id="MF_02119">
    <property type="entry name" value="LipL"/>
    <property type="match status" value="1"/>
</dbReference>
<evidence type="ECO:0000256" key="2">
    <source>
        <dbReference type="ARBA" id="ARBA00023315"/>
    </source>
</evidence>
<reference evidence="6" key="1">
    <citation type="submission" date="2016-02" db="EMBL/GenBank/DDBJ databases">
        <authorList>
            <person name="Dunlap C."/>
        </authorList>
    </citation>
    <scope>NUCLEOTIDE SEQUENCE [LARGE SCALE GENOMIC DNA]</scope>
    <source>
        <strain evidence="6">NRRL B-41092</strain>
    </source>
</reference>
<dbReference type="GO" id="GO:0009249">
    <property type="term" value="P:protein lipoylation"/>
    <property type="evidence" value="ECO:0007669"/>
    <property type="project" value="UniProtKB-UniRule"/>
</dbReference>
<dbReference type="Gene3D" id="3.30.930.10">
    <property type="entry name" value="Bira Bifunctional Protein, Domain 2"/>
    <property type="match status" value="1"/>
</dbReference>
<dbReference type="InterPro" id="IPR045864">
    <property type="entry name" value="aa-tRNA-synth_II/BPL/LPL"/>
</dbReference>
<keyword evidence="1 3" id="KW-0808">Transferase</keyword>
<feature type="active site" description="Acyl-thioester intermediate" evidence="3">
    <location>
        <position position="150"/>
    </location>
</feature>
<name>A0A150F6G3_9BACI</name>
<dbReference type="PANTHER" id="PTHR43679:SF2">
    <property type="entry name" value="OCTANOYL-[GCVH]:PROTEIN N-OCTANOYLTRANSFERASE"/>
    <property type="match status" value="1"/>
</dbReference>
<comment type="function">
    <text evidence="3">Catalyzes the amidotransfer (transamidation) of the octanoyl moiety from octanoyl-GcvH to the lipoyl domain of the E2 subunit of lipoate-dependent enzymes.</text>
</comment>
<dbReference type="GO" id="GO:0033819">
    <property type="term" value="F:lipoyl(octanoyl) transferase activity"/>
    <property type="evidence" value="ECO:0007669"/>
    <property type="project" value="InterPro"/>
</dbReference>
<gene>
    <name evidence="3" type="primary">lipL</name>
    <name evidence="5" type="ORF">AXI58_01045</name>
</gene>
<evidence type="ECO:0000256" key="1">
    <source>
        <dbReference type="ARBA" id="ARBA00022679"/>
    </source>
</evidence>
<evidence type="ECO:0000256" key="3">
    <source>
        <dbReference type="HAMAP-Rule" id="MF_02119"/>
    </source>
</evidence>
<evidence type="ECO:0000259" key="4">
    <source>
        <dbReference type="PROSITE" id="PS51733"/>
    </source>
</evidence>
<evidence type="ECO:0000313" key="5">
    <source>
        <dbReference type="EMBL" id="KXZ17012.1"/>
    </source>
</evidence>
<keyword evidence="2 3" id="KW-0012">Acyltransferase</keyword>
<sequence length="287" mass="31971">MGKQPIDLLMQPSWRIVDQSSLGPYFDAKQSFAMDDTLCASVGKGDSPATARSWVHHQTIVLGIQDTRLPFLEDGVKLLEDEGYRVIVRNSGGLAVVLDKGVLNISLIFKDEKKGIDIDRGYEAMAELMRRMLSPYNAEIEAYEIKGSYCPGSYDLSIGGRKFAGISQRRLRGGAAVQIYLCADKSGSERADLIRRFYQAALKDKSNDTKGVYPDIRPETMASLSELLQTDITVQDLMLSLLTELKELSGHLYSAGLSLEEELAFEKNLTRMLERNEKVFGVNESLE</sequence>
<comment type="similarity">
    <text evidence="3">Belongs to the octanoyltransferase LipL family.</text>
</comment>
<dbReference type="Pfam" id="PF21948">
    <property type="entry name" value="LplA-B_cat"/>
    <property type="match status" value="1"/>
</dbReference>
<dbReference type="STRING" id="1793963.AXI58_01045"/>
<dbReference type="InterPro" id="IPR004143">
    <property type="entry name" value="BPL_LPL_catalytic"/>
</dbReference>
<dbReference type="Proteomes" id="UP000075430">
    <property type="component" value="Unassembled WGS sequence"/>
</dbReference>
<comment type="pathway">
    <text evidence="3">Protein modification; protein lipoylation via endogenous pathway; protein N(6)-(lipoyl)lysine from octanoyl-[acyl-carrier-protein].</text>
</comment>
<comment type="catalytic activity">
    <reaction evidence="3">
        <text>N(6)-octanoyl-L-lysyl-[glycine-cleavage complex H protein] + L-lysyl-[lipoyl-carrier protein] = N(6)-octanoyl-L-lysyl-[lipoyl-carrier protein] + L-lysyl-[glycine-cleavage complex H protein]</text>
        <dbReference type="Rhea" id="RHEA:20213"/>
        <dbReference type="Rhea" id="RHEA-COMP:10500"/>
        <dbReference type="Rhea" id="RHEA-COMP:10501"/>
        <dbReference type="Rhea" id="RHEA-COMP:10503"/>
        <dbReference type="Rhea" id="RHEA-COMP:10504"/>
        <dbReference type="ChEBI" id="CHEBI:29969"/>
        <dbReference type="ChEBI" id="CHEBI:78809"/>
        <dbReference type="EC" id="2.3.1.204"/>
    </reaction>
</comment>
<protein>
    <recommendedName>
        <fullName evidence="3">Octanoyl-[GcvH]:protein N-octanoyltransferase</fullName>
        <ecNumber evidence="3">2.3.1.204</ecNumber>
    </recommendedName>
    <alternativeName>
        <fullName evidence="3">Octanoyl-[GcvH]:E2 amidotransferase</fullName>
    </alternativeName>
</protein>
<feature type="domain" description="BPL/LPL catalytic" evidence="4">
    <location>
        <begin position="45"/>
        <end position="232"/>
    </location>
</feature>
<dbReference type="OrthoDB" id="2080934at2"/>
<proteinExistence type="inferred from homology"/>
<dbReference type="EC" id="2.3.1.204" evidence="3"/>
<dbReference type="EMBL" id="LSBA01000023">
    <property type="protein sequence ID" value="KXZ17012.1"/>
    <property type="molecule type" value="Genomic_DNA"/>
</dbReference>
<organism evidence="5 6">
    <name type="scientific">Bacillus nakamurai</name>
    <dbReference type="NCBI Taxonomy" id="1793963"/>
    <lineage>
        <taxon>Bacteria</taxon>
        <taxon>Bacillati</taxon>
        <taxon>Bacillota</taxon>
        <taxon>Bacilli</taxon>
        <taxon>Bacillales</taxon>
        <taxon>Bacillaceae</taxon>
        <taxon>Bacillus</taxon>
    </lineage>
</organism>
<comment type="caution">
    <text evidence="5">The sequence shown here is derived from an EMBL/GenBank/DDBJ whole genome shotgun (WGS) entry which is preliminary data.</text>
</comment>
<dbReference type="SMR" id="A0A150F6G3"/>
<dbReference type="PANTHER" id="PTHR43679">
    <property type="entry name" value="OCTANOYLTRANSFERASE LIPM-RELATED"/>
    <property type="match status" value="1"/>
</dbReference>
<dbReference type="InterPro" id="IPR024897">
    <property type="entry name" value="LipL"/>
</dbReference>